<feature type="compositionally biased region" description="Basic and acidic residues" evidence="1">
    <location>
        <begin position="104"/>
        <end position="115"/>
    </location>
</feature>
<feature type="region of interest" description="Disordered" evidence="1">
    <location>
        <begin position="104"/>
        <end position="123"/>
    </location>
</feature>
<reference evidence="2 3" key="1">
    <citation type="submission" date="2019-03" db="EMBL/GenBank/DDBJ databases">
        <title>Draft genome sequences of novel Actinobacteria.</title>
        <authorList>
            <person name="Sahin N."/>
            <person name="Ay H."/>
            <person name="Saygin H."/>
        </authorList>
    </citation>
    <scope>NUCLEOTIDE SEQUENCE [LARGE SCALE GENOMIC DNA]</scope>
    <source>
        <strain evidence="2 3">DSM 45347</strain>
    </source>
</reference>
<gene>
    <name evidence="2" type="ORF">E1284_32250</name>
</gene>
<dbReference type="OrthoDB" id="5196941at2"/>
<dbReference type="RefSeq" id="WP_131943941.1">
    <property type="nucleotide sequence ID" value="NZ_BAAAMX010000076.1"/>
</dbReference>
<dbReference type="AlphaFoldDB" id="A0A4R4NEX6"/>
<evidence type="ECO:0000256" key="1">
    <source>
        <dbReference type="SAM" id="MobiDB-lite"/>
    </source>
</evidence>
<evidence type="ECO:0000313" key="2">
    <source>
        <dbReference type="EMBL" id="TDC07555.1"/>
    </source>
</evidence>
<evidence type="ECO:0000313" key="3">
    <source>
        <dbReference type="Proteomes" id="UP000295431"/>
    </source>
</evidence>
<keyword evidence="3" id="KW-1185">Reference proteome</keyword>
<dbReference type="Proteomes" id="UP000295431">
    <property type="component" value="Unassembled WGS sequence"/>
</dbReference>
<dbReference type="EMBL" id="SMJW01000239">
    <property type="protein sequence ID" value="TDC07555.1"/>
    <property type="molecule type" value="Genomic_DNA"/>
</dbReference>
<protein>
    <submittedName>
        <fullName evidence="2">Uncharacterized protein</fullName>
    </submittedName>
</protein>
<organism evidence="2 3">
    <name type="scientific">Actinomadura bangladeshensis</name>
    <dbReference type="NCBI Taxonomy" id="453573"/>
    <lineage>
        <taxon>Bacteria</taxon>
        <taxon>Bacillati</taxon>
        <taxon>Actinomycetota</taxon>
        <taxon>Actinomycetes</taxon>
        <taxon>Streptosporangiales</taxon>
        <taxon>Thermomonosporaceae</taxon>
        <taxon>Actinomadura</taxon>
    </lineage>
</organism>
<accession>A0A4R4NEX6</accession>
<comment type="caution">
    <text evidence="2">The sequence shown here is derived from an EMBL/GenBank/DDBJ whole genome shotgun (WGS) entry which is preliminary data.</text>
</comment>
<sequence>MDRYELAAALARAGLREYEIEGVHEPSRRPSDYLYLRREGDRWAVGHRERGEHVVIRRFTGEDEACRFFYDLVTSAVPPPPPEPSAVSDPRLLERLERGRRDAWDDYRRSRRAADGEPPPPSQ</sequence>
<name>A0A4R4NEX6_9ACTN</name>
<proteinExistence type="predicted"/>